<evidence type="ECO:0000313" key="1">
    <source>
        <dbReference type="EMBL" id="ARN80676.1"/>
    </source>
</evidence>
<organism evidence="1 2">
    <name type="scientific">Methylocystis bryophila</name>
    <dbReference type="NCBI Taxonomy" id="655015"/>
    <lineage>
        <taxon>Bacteria</taxon>
        <taxon>Pseudomonadati</taxon>
        <taxon>Pseudomonadota</taxon>
        <taxon>Alphaproteobacteria</taxon>
        <taxon>Hyphomicrobiales</taxon>
        <taxon>Methylocystaceae</taxon>
        <taxon>Methylocystis</taxon>
    </lineage>
</organism>
<reference evidence="1 2" key="1">
    <citation type="submission" date="2017-02" db="EMBL/GenBank/DDBJ databases">
        <authorList>
            <person name="Peterson S.W."/>
        </authorList>
    </citation>
    <scope>NUCLEOTIDE SEQUENCE [LARGE SCALE GENOMIC DNA]</scope>
    <source>
        <strain evidence="1 2">S285</strain>
    </source>
</reference>
<sequence>MLFEVYDGECPALQWGAEGSSCGLMANPAAFMPVRVRIEGASRVKEAAKTLIGSGRGCGGGGGKVNESTSAALKILGLLKAWQAGKARRPAPLEEKAAKLRKLALEIAAKEREAATNGKADLR</sequence>
<proteinExistence type="predicted"/>
<name>A0A1W6MT23_9HYPH</name>
<dbReference type="AlphaFoldDB" id="A0A1W6MT23"/>
<accession>A0A1W6MT23</accession>
<gene>
    <name evidence="1" type="ORF">B1812_05865</name>
</gene>
<dbReference type="STRING" id="655015.B1812_05865"/>
<dbReference type="OrthoDB" id="7357223at2"/>
<keyword evidence="2" id="KW-1185">Reference proteome</keyword>
<dbReference type="KEGG" id="mbry:B1812_05865"/>
<dbReference type="RefSeq" id="WP_085770750.1">
    <property type="nucleotide sequence ID" value="NZ_AP027149.1"/>
</dbReference>
<evidence type="ECO:0000313" key="2">
    <source>
        <dbReference type="Proteomes" id="UP000193978"/>
    </source>
</evidence>
<dbReference type="EMBL" id="CP019948">
    <property type="protein sequence ID" value="ARN80676.1"/>
    <property type="molecule type" value="Genomic_DNA"/>
</dbReference>
<protein>
    <submittedName>
        <fullName evidence="1">Uncharacterized protein</fullName>
    </submittedName>
</protein>
<dbReference type="Proteomes" id="UP000193978">
    <property type="component" value="Chromosome"/>
</dbReference>